<name>A0ABZ0IFQ1_9GAMM</name>
<evidence type="ECO:0000313" key="4">
    <source>
        <dbReference type="Proteomes" id="UP001626549"/>
    </source>
</evidence>
<feature type="chain" id="PRO_5045584657" evidence="1">
    <location>
        <begin position="21"/>
        <end position="197"/>
    </location>
</feature>
<dbReference type="Pfam" id="PF10604">
    <property type="entry name" value="Polyketide_cyc2"/>
    <property type="match status" value="1"/>
</dbReference>
<proteinExistence type="predicted"/>
<dbReference type="PANTHER" id="PTHR19308:SF14">
    <property type="entry name" value="START DOMAIN-CONTAINING PROTEIN"/>
    <property type="match status" value="1"/>
</dbReference>
<reference evidence="3 4" key="1">
    <citation type="submission" date="2023-10" db="EMBL/GenBank/DDBJ databases">
        <title>Two novel species belonging to the OM43/NOR5 clade.</title>
        <authorList>
            <person name="Park M."/>
        </authorList>
    </citation>
    <scope>NUCLEOTIDE SEQUENCE [LARGE SCALE GENOMIC DNA]</scope>
    <source>
        <strain evidence="3 4">IMCC45268</strain>
    </source>
</reference>
<dbReference type="InterPro" id="IPR028347">
    <property type="entry name" value="START_dom_prot"/>
</dbReference>
<dbReference type="RefSeq" id="WP_407327845.1">
    <property type="nucleotide sequence ID" value="NZ_CP136865.1"/>
</dbReference>
<dbReference type="EMBL" id="CP136865">
    <property type="protein sequence ID" value="WOJ97155.1"/>
    <property type="molecule type" value="Genomic_DNA"/>
</dbReference>
<feature type="domain" description="START" evidence="2">
    <location>
        <begin position="23"/>
        <end position="197"/>
    </location>
</feature>
<dbReference type="InterPro" id="IPR019587">
    <property type="entry name" value="Polyketide_cyclase/dehydratase"/>
</dbReference>
<dbReference type="InterPro" id="IPR023393">
    <property type="entry name" value="START-like_dom_sf"/>
</dbReference>
<dbReference type="SUPFAM" id="SSF55961">
    <property type="entry name" value="Bet v1-like"/>
    <property type="match status" value="1"/>
</dbReference>
<dbReference type="InterPro" id="IPR002913">
    <property type="entry name" value="START_lipid-bd_dom"/>
</dbReference>
<keyword evidence="1" id="KW-0732">Signal</keyword>
<evidence type="ECO:0000256" key="1">
    <source>
        <dbReference type="SAM" id="SignalP"/>
    </source>
</evidence>
<dbReference type="PIRSF" id="PIRSF039033">
    <property type="entry name" value="START_dom"/>
    <property type="match status" value="1"/>
</dbReference>
<dbReference type="InterPro" id="IPR051213">
    <property type="entry name" value="START_lipid_transfer"/>
</dbReference>
<accession>A0ABZ0IFQ1</accession>
<feature type="signal peptide" evidence="1">
    <location>
        <begin position="1"/>
        <end position="20"/>
    </location>
</feature>
<dbReference type="Proteomes" id="UP001626549">
    <property type="component" value="Chromosome"/>
</dbReference>
<keyword evidence="4" id="KW-1185">Reference proteome</keyword>
<evidence type="ECO:0000313" key="3">
    <source>
        <dbReference type="EMBL" id="WOJ97155.1"/>
    </source>
</evidence>
<dbReference type="CDD" id="cd08876">
    <property type="entry name" value="START_1"/>
    <property type="match status" value="1"/>
</dbReference>
<sequence>MLIRAMGLAIGIVWAGSALSSDWETQFDEGGIQVDTRDVDDSNYKAFRATALIAASPEAVLARLRDIESYPDWFPDTIEARRLELDDDRWANYVRTDAPWPVKDRDAIYTQDLERNGSSIKIVVGVAPDTVPESGDAVRIRAAAGFWELKDSDGATALHWEFHVEPGGNIPSGLVNARVIETPKGALRALKEHFENK</sequence>
<gene>
    <name evidence="3" type="ORF">R0137_00950</name>
</gene>
<organism evidence="3 4">
    <name type="scientific">Congregibacter brevis</name>
    <dbReference type="NCBI Taxonomy" id="3081201"/>
    <lineage>
        <taxon>Bacteria</taxon>
        <taxon>Pseudomonadati</taxon>
        <taxon>Pseudomonadota</taxon>
        <taxon>Gammaproteobacteria</taxon>
        <taxon>Cellvibrionales</taxon>
        <taxon>Halieaceae</taxon>
        <taxon>Congregibacter</taxon>
    </lineage>
</organism>
<protein>
    <submittedName>
        <fullName evidence="3">START domain-containing protein</fullName>
    </submittedName>
</protein>
<dbReference type="PROSITE" id="PS50848">
    <property type="entry name" value="START"/>
    <property type="match status" value="1"/>
</dbReference>
<dbReference type="Gene3D" id="3.30.530.20">
    <property type="match status" value="1"/>
</dbReference>
<dbReference type="PANTHER" id="PTHR19308">
    <property type="entry name" value="PHOSPHATIDYLCHOLINE TRANSFER PROTEIN"/>
    <property type="match status" value="1"/>
</dbReference>
<evidence type="ECO:0000259" key="2">
    <source>
        <dbReference type="PROSITE" id="PS50848"/>
    </source>
</evidence>